<comment type="similarity">
    <text evidence="2 10">Belongs to the TonB family.</text>
</comment>
<dbReference type="AlphaFoldDB" id="A0A0S2T9M8"/>
<comment type="subcellular location">
    <subcellularLocation>
        <location evidence="1 10">Cell inner membrane</location>
        <topology evidence="1 10">Single-pass membrane protein</topology>
        <orientation evidence="1 10">Periplasmic side</orientation>
    </subcellularLocation>
</comment>
<dbReference type="InterPro" id="IPR037682">
    <property type="entry name" value="TonB_C"/>
</dbReference>
<feature type="compositionally biased region" description="Low complexity" evidence="11">
    <location>
        <begin position="129"/>
        <end position="154"/>
    </location>
</feature>
<reference evidence="13" key="1">
    <citation type="submission" date="2015-10" db="EMBL/GenBank/DDBJ databases">
        <title>Description of Candidatus Tenderia electrophaga gen. nov, sp. nov., an Uncultivated Electroautotroph from a Biocathode Enrichment.</title>
        <authorList>
            <person name="Eddie B.J."/>
            <person name="Malanoski A.P."/>
            <person name="Wang Z."/>
            <person name="Hall R.J."/>
            <person name="Oh S.D."/>
            <person name="Heiner C."/>
            <person name="Lin B."/>
            <person name="Strycharz-Glaven S.M."/>
        </authorList>
    </citation>
    <scope>NUCLEOTIDE SEQUENCE [LARGE SCALE GENOMIC DNA]</scope>
    <source>
        <strain evidence="13">NRL1</strain>
    </source>
</reference>
<dbReference type="GO" id="GO:0015031">
    <property type="term" value="P:protein transport"/>
    <property type="evidence" value="ECO:0007669"/>
    <property type="project" value="UniProtKB-UniRule"/>
</dbReference>
<keyword evidence="3 10" id="KW-0813">Transport</keyword>
<dbReference type="KEGG" id="tee:Tel_01255"/>
<evidence type="ECO:0000256" key="1">
    <source>
        <dbReference type="ARBA" id="ARBA00004383"/>
    </source>
</evidence>
<dbReference type="InterPro" id="IPR003538">
    <property type="entry name" value="TonB"/>
</dbReference>
<dbReference type="GO" id="GO:0015891">
    <property type="term" value="P:siderophore transport"/>
    <property type="evidence" value="ECO:0007669"/>
    <property type="project" value="InterPro"/>
</dbReference>
<dbReference type="InterPro" id="IPR051045">
    <property type="entry name" value="TonB-dependent_transducer"/>
</dbReference>
<dbReference type="STRING" id="1748243.Tel_01255"/>
<evidence type="ECO:0000313" key="13">
    <source>
        <dbReference type="EMBL" id="ALP51874.1"/>
    </source>
</evidence>
<evidence type="ECO:0000256" key="3">
    <source>
        <dbReference type="ARBA" id="ARBA00022448"/>
    </source>
</evidence>
<dbReference type="NCBIfam" id="TIGR01352">
    <property type="entry name" value="tonB_Cterm"/>
    <property type="match status" value="1"/>
</dbReference>
<evidence type="ECO:0000256" key="2">
    <source>
        <dbReference type="ARBA" id="ARBA00006555"/>
    </source>
</evidence>
<evidence type="ECO:0000256" key="4">
    <source>
        <dbReference type="ARBA" id="ARBA00022475"/>
    </source>
</evidence>
<dbReference type="PROSITE" id="PS52015">
    <property type="entry name" value="TONB_CTD"/>
    <property type="match status" value="1"/>
</dbReference>
<dbReference type="GO" id="GO:0098797">
    <property type="term" value="C:plasma membrane protein complex"/>
    <property type="evidence" value="ECO:0007669"/>
    <property type="project" value="TreeGrafter"/>
</dbReference>
<dbReference type="Pfam" id="PF03544">
    <property type="entry name" value="TonB_C"/>
    <property type="match status" value="1"/>
</dbReference>
<dbReference type="Proteomes" id="UP000055136">
    <property type="component" value="Chromosome"/>
</dbReference>
<dbReference type="InterPro" id="IPR006260">
    <property type="entry name" value="TonB/TolA_C"/>
</dbReference>
<dbReference type="GO" id="GO:0055085">
    <property type="term" value="P:transmembrane transport"/>
    <property type="evidence" value="ECO:0007669"/>
    <property type="project" value="InterPro"/>
</dbReference>
<keyword evidence="8" id="KW-1133">Transmembrane helix</keyword>
<evidence type="ECO:0000256" key="11">
    <source>
        <dbReference type="SAM" id="MobiDB-lite"/>
    </source>
</evidence>
<keyword evidence="9" id="KW-0472">Membrane</keyword>
<comment type="function">
    <text evidence="10">Interacts with outer membrane receptor proteins that carry out high-affinity binding and energy dependent uptake into the periplasmic space of specific substrates. It could act to transduce energy from the cytoplasmic membrane to specific energy-requiring processes in the outer membrane, resulting in the release into the periplasm of ligands bound by these outer membrane proteins.</text>
</comment>
<evidence type="ECO:0000256" key="9">
    <source>
        <dbReference type="ARBA" id="ARBA00023136"/>
    </source>
</evidence>
<feature type="compositionally biased region" description="Low complexity" evidence="11">
    <location>
        <begin position="86"/>
        <end position="98"/>
    </location>
</feature>
<dbReference type="PANTHER" id="PTHR33446:SF2">
    <property type="entry name" value="PROTEIN TONB"/>
    <property type="match status" value="1"/>
</dbReference>
<dbReference type="PANTHER" id="PTHR33446">
    <property type="entry name" value="PROTEIN TONB-RELATED"/>
    <property type="match status" value="1"/>
</dbReference>
<dbReference type="EMBL" id="CP013099">
    <property type="protein sequence ID" value="ALP51874.1"/>
    <property type="molecule type" value="Genomic_DNA"/>
</dbReference>
<evidence type="ECO:0000259" key="12">
    <source>
        <dbReference type="PROSITE" id="PS52015"/>
    </source>
</evidence>
<dbReference type="SUPFAM" id="SSF74653">
    <property type="entry name" value="TolA/TonB C-terminal domain"/>
    <property type="match status" value="1"/>
</dbReference>
<dbReference type="GO" id="GO:0030288">
    <property type="term" value="C:outer membrane-bounded periplasmic space"/>
    <property type="evidence" value="ECO:0007669"/>
    <property type="project" value="InterPro"/>
</dbReference>
<feature type="region of interest" description="Disordered" evidence="11">
    <location>
        <begin position="51"/>
        <end position="177"/>
    </location>
</feature>
<gene>
    <name evidence="13" type="ORF">Tel_01255</name>
</gene>
<keyword evidence="6" id="KW-0812">Transmembrane</keyword>
<keyword evidence="10" id="KW-0735">Signal-anchor</keyword>
<keyword evidence="7 10" id="KW-0653">Protein transport</keyword>
<name>A0A0S2T9M8_9GAMM</name>
<dbReference type="Gene3D" id="3.30.1150.10">
    <property type="match status" value="1"/>
</dbReference>
<feature type="compositionally biased region" description="Low complexity" evidence="11">
    <location>
        <begin position="51"/>
        <end position="75"/>
    </location>
</feature>
<sequence>MEPGRRHWLAALGLALTAHAGLTLLLQAPPERGSRAAGAGGLEIALAPVAAEAAPETDVQAESQAEPDAQAAPEAQADRKPPAQPEPTEAPVAETEPQIEPEPQNVPEPLAEPEPLVEPLVEPEPRPAAEPATPAAEVTSAPAPSKTPAAARDPQPAPATEPSKTAQAAAPQQQGGGAVGLEADYFARLQAWLERHRQYPRRAQLRRQEGTALLYFVIERDGTVIDARIQRSSGHRLLDREVREMLERARPLPPLPAELAQAQLEVVVPVRFALR</sequence>
<evidence type="ECO:0000256" key="8">
    <source>
        <dbReference type="ARBA" id="ARBA00022989"/>
    </source>
</evidence>
<protein>
    <recommendedName>
        <fullName evidence="10">Protein TonB</fullName>
    </recommendedName>
</protein>
<evidence type="ECO:0000256" key="7">
    <source>
        <dbReference type="ARBA" id="ARBA00022927"/>
    </source>
</evidence>
<keyword evidence="4 10" id="KW-1003">Cell membrane</keyword>
<keyword evidence="5 10" id="KW-0997">Cell inner membrane</keyword>
<evidence type="ECO:0000256" key="5">
    <source>
        <dbReference type="ARBA" id="ARBA00022519"/>
    </source>
</evidence>
<evidence type="ECO:0000313" key="14">
    <source>
        <dbReference type="Proteomes" id="UP000055136"/>
    </source>
</evidence>
<evidence type="ECO:0000256" key="10">
    <source>
        <dbReference type="RuleBase" id="RU362123"/>
    </source>
</evidence>
<dbReference type="PRINTS" id="PR01374">
    <property type="entry name" value="TONBPROTEIN"/>
</dbReference>
<evidence type="ECO:0000256" key="6">
    <source>
        <dbReference type="ARBA" id="ARBA00022692"/>
    </source>
</evidence>
<accession>A0A0S2T9M8</accession>
<feature type="domain" description="TonB C-terminal" evidence="12">
    <location>
        <begin position="184"/>
        <end position="275"/>
    </location>
</feature>
<proteinExistence type="inferred from homology"/>
<organism evidence="13 14">
    <name type="scientific">Candidatus Tenderia electrophaga</name>
    <dbReference type="NCBI Taxonomy" id="1748243"/>
    <lineage>
        <taxon>Bacteria</taxon>
        <taxon>Pseudomonadati</taxon>
        <taxon>Pseudomonadota</taxon>
        <taxon>Gammaproteobacteria</taxon>
        <taxon>Candidatus Tenderiales</taxon>
        <taxon>Candidatus Tenderiaceae</taxon>
        <taxon>Candidatus Tenderia</taxon>
    </lineage>
</organism>
<keyword evidence="14" id="KW-1185">Reference proteome</keyword>
<dbReference type="GO" id="GO:0031992">
    <property type="term" value="F:energy transducer activity"/>
    <property type="evidence" value="ECO:0007669"/>
    <property type="project" value="InterPro"/>
</dbReference>